<sequence length="586" mass="68970">MKKERRRIIIDFEVLSKGGFWMCCMKDYKTKKEHIIVNNREEFLRVFNKNKDSIWVGYNIKGYDQWIMKAIIAGTDPCSISEKIIEHNISPYAVDRSLNRIPIYIFELNDSYRSLKELELFMGEDIRESTISFDLNRYPTKEEIKELTTYCLHDVRMTFKVFQEVYYKYEAQLGLIEYFNLDESMINKTEAQLSAYILGAKKPNYPREDVADFEIVNTIELSKYNNIKHWYEDYNNRDFKKYLRANVYGVDTDFGWGGLHSARKKYECENFIVNSDVSSFYPSIMIEYGLLSRNVQNPGKFKEIRDARFKFKREKNPIEKSLKLVLNSTYGACLDINNDLYDQRQGIAICVNGQLLLLDLIEKVELTFGDRAEFIQGNTDGVMFKFNSKEDVDKYLEICQEWSKRTKMNLDHDFIKKIIQKDVNNYVYVKEDKSVKSKGAYVKKLSLIDNDLPIVNKAIKEKLINNIEIERTVNNSNDLIDFQKCVKITGKYSHAVYGKENINLKVLRVFASKLSIDNAIMKMKSDGKLEKISYTPDRVFIDNSQVINKEIPQKLDKSWYIQLAKDRLESFIPENSFTLFDYFNMI</sequence>
<dbReference type="InterPro" id="IPR043502">
    <property type="entry name" value="DNA/RNA_pol_sf"/>
</dbReference>
<dbReference type="Proteomes" id="UP001348492">
    <property type="component" value="Chromosome"/>
</dbReference>
<dbReference type="Gene3D" id="3.90.1600.10">
    <property type="entry name" value="Palm domain of DNA polymerase"/>
    <property type="match status" value="1"/>
</dbReference>
<keyword evidence="2" id="KW-1185">Reference proteome</keyword>
<protein>
    <recommendedName>
        <fullName evidence="3">DNA-directed DNA polymerase</fullName>
    </recommendedName>
</protein>
<dbReference type="Gene3D" id="3.30.420.10">
    <property type="entry name" value="Ribonuclease H-like superfamily/Ribonuclease H"/>
    <property type="match status" value="1"/>
</dbReference>
<evidence type="ECO:0000313" key="2">
    <source>
        <dbReference type="Proteomes" id="UP001348492"/>
    </source>
</evidence>
<dbReference type="SUPFAM" id="SSF56672">
    <property type="entry name" value="DNA/RNA polymerases"/>
    <property type="match status" value="1"/>
</dbReference>
<dbReference type="InterPro" id="IPR036397">
    <property type="entry name" value="RNaseH_sf"/>
</dbReference>
<proteinExistence type="predicted"/>
<dbReference type="RefSeq" id="WP_033316289.1">
    <property type="nucleotide sequence ID" value="NZ_CP117523.1"/>
</dbReference>
<dbReference type="InterPro" id="IPR023211">
    <property type="entry name" value="DNA_pol_palm_dom_sf"/>
</dbReference>
<gene>
    <name evidence="1" type="ORF">TEGL_13910</name>
</gene>
<accession>A0ABZ2ET74</accession>
<dbReference type="InterPro" id="IPR012337">
    <property type="entry name" value="RNaseH-like_sf"/>
</dbReference>
<organism evidence="1 2">
    <name type="scientific">Terrisporobacter glycolicus ATCC 14880 = DSM 1288</name>
    <dbReference type="NCBI Taxonomy" id="1121315"/>
    <lineage>
        <taxon>Bacteria</taxon>
        <taxon>Bacillati</taxon>
        <taxon>Bacillota</taxon>
        <taxon>Clostridia</taxon>
        <taxon>Peptostreptococcales</taxon>
        <taxon>Peptostreptococcaceae</taxon>
        <taxon>Terrisporobacter</taxon>
    </lineage>
</organism>
<name>A0ABZ2ET74_9FIRM</name>
<reference evidence="1 2" key="1">
    <citation type="journal article" date="2023" name="PLoS ONE">
        <title>Genome-based metabolic and phylogenomic analysis of three Terrisporobacter species.</title>
        <authorList>
            <person name="Boer T."/>
            <person name="Bengelsdorf F.R."/>
            <person name="Bomeke M."/>
            <person name="Daniel R."/>
            <person name="Poehlein A."/>
        </authorList>
    </citation>
    <scope>NUCLEOTIDE SEQUENCE [LARGE SCALE GENOMIC DNA]</scope>
    <source>
        <strain evidence="1 2">DSM 1288</strain>
    </source>
</reference>
<evidence type="ECO:0008006" key="3">
    <source>
        <dbReference type="Google" id="ProtNLM"/>
    </source>
</evidence>
<evidence type="ECO:0000313" key="1">
    <source>
        <dbReference type="EMBL" id="WWD82991.1"/>
    </source>
</evidence>
<dbReference type="SUPFAM" id="SSF53098">
    <property type="entry name" value="Ribonuclease H-like"/>
    <property type="match status" value="1"/>
</dbReference>
<dbReference type="EMBL" id="CP117523">
    <property type="protein sequence ID" value="WWD82991.1"/>
    <property type="molecule type" value="Genomic_DNA"/>
</dbReference>